<dbReference type="AlphaFoldDB" id="A0AAV4S164"/>
<protein>
    <submittedName>
        <fullName evidence="1">Uncharacterized protein</fullName>
    </submittedName>
</protein>
<organism evidence="1 2">
    <name type="scientific">Caerostris extrusa</name>
    <name type="common">Bark spider</name>
    <name type="synonym">Caerostris bankana</name>
    <dbReference type="NCBI Taxonomy" id="172846"/>
    <lineage>
        <taxon>Eukaryota</taxon>
        <taxon>Metazoa</taxon>
        <taxon>Ecdysozoa</taxon>
        <taxon>Arthropoda</taxon>
        <taxon>Chelicerata</taxon>
        <taxon>Arachnida</taxon>
        <taxon>Araneae</taxon>
        <taxon>Araneomorphae</taxon>
        <taxon>Entelegynae</taxon>
        <taxon>Araneoidea</taxon>
        <taxon>Araneidae</taxon>
        <taxon>Caerostris</taxon>
    </lineage>
</organism>
<sequence length="132" mass="15047">MLLATAWPAYYRMCAQQTVYCSNKPAAVAPRNHHIISSFVFLELGEKKAAKLQGKFVAAQKMLLLKQKPANIRKWIARFCRTGIYIRWKLIIAHNNCGVAISIWSSSIYLIRIRSITDRTNQATVFSNQICS</sequence>
<dbReference type="Proteomes" id="UP001054945">
    <property type="component" value="Unassembled WGS sequence"/>
</dbReference>
<gene>
    <name evidence="1" type="ORF">CEXT_171601</name>
</gene>
<comment type="caution">
    <text evidence="1">The sequence shown here is derived from an EMBL/GenBank/DDBJ whole genome shotgun (WGS) entry which is preliminary data.</text>
</comment>
<evidence type="ECO:0000313" key="1">
    <source>
        <dbReference type="EMBL" id="GIY27913.1"/>
    </source>
</evidence>
<name>A0AAV4S164_CAEEX</name>
<accession>A0AAV4S164</accession>
<reference evidence="1 2" key="1">
    <citation type="submission" date="2021-06" db="EMBL/GenBank/DDBJ databases">
        <title>Caerostris extrusa draft genome.</title>
        <authorList>
            <person name="Kono N."/>
            <person name="Arakawa K."/>
        </authorList>
    </citation>
    <scope>NUCLEOTIDE SEQUENCE [LARGE SCALE GENOMIC DNA]</scope>
</reference>
<dbReference type="EMBL" id="BPLR01008874">
    <property type="protein sequence ID" value="GIY27913.1"/>
    <property type="molecule type" value="Genomic_DNA"/>
</dbReference>
<proteinExistence type="predicted"/>
<keyword evidence="2" id="KW-1185">Reference proteome</keyword>
<evidence type="ECO:0000313" key="2">
    <source>
        <dbReference type="Proteomes" id="UP001054945"/>
    </source>
</evidence>